<proteinExistence type="predicted"/>
<dbReference type="STRING" id="456900.A0A151IPK2"/>
<protein>
    <submittedName>
        <fullName evidence="1">Uncharacterized protein</fullName>
    </submittedName>
</protein>
<dbReference type="EMBL" id="KQ976884">
    <property type="protein sequence ID" value="KYN07562.1"/>
    <property type="molecule type" value="Genomic_DNA"/>
</dbReference>
<dbReference type="Proteomes" id="UP000078542">
    <property type="component" value="Unassembled WGS sequence"/>
</dbReference>
<organism evidence="1 2">
    <name type="scientific">Cyphomyrmex costatus</name>
    <dbReference type="NCBI Taxonomy" id="456900"/>
    <lineage>
        <taxon>Eukaryota</taxon>
        <taxon>Metazoa</taxon>
        <taxon>Ecdysozoa</taxon>
        <taxon>Arthropoda</taxon>
        <taxon>Hexapoda</taxon>
        <taxon>Insecta</taxon>
        <taxon>Pterygota</taxon>
        <taxon>Neoptera</taxon>
        <taxon>Endopterygota</taxon>
        <taxon>Hymenoptera</taxon>
        <taxon>Apocrita</taxon>
        <taxon>Aculeata</taxon>
        <taxon>Formicoidea</taxon>
        <taxon>Formicidae</taxon>
        <taxon>Myrmicinae</taxon>
        <taxon>Cyphomyrmex</taxon>
    </lineage>
</organism>
<evidence type="ECO:0000313" key="2">
    <source>
        <dbReference type="Proteomes" id="UP000078542"/>
    </source>
</evidence>
<dbReference type="PANTHER" id="PTHR46601:SF1">
    <property type="entry name" value="ADF-H DOMAIN-CONTAINING PROTEIN"/>
    <property type="match status" value="1"/>
</dbReference>
<gene>
    <name evidence="1" type="ORF">ALC62_01467</name>
</gene>
<dbReference type="PANTHER" id="PTHR46601">
    <property type="entry name" value="ULP_PROTEASE DOMAIN-CONTAINING PROTEIN"/>
    <property type="match status" value="1"/>
</dbReference>
<reference evidence="1 2" key="1">
    <citation type="submission" date="2016-03" db="EMBL/GenBank/DDBJ databases">
        <title>Cyphomyrmex costatus WGS genome.</title>
        <authorList>
            <person name="Nygaard S."/>
            <person name="Hu H."/>
            <person name="Boomsma J."/>
            <person name="Zhang G."/>
        </authorList>
    </citation>
    <scope>NUCLEOTIDE SEQUENCE [LARGE SCALE GENOMIC DNA]</scope>
    <source>
        <strain evidence="1">MS0001</strain>
        <tissue evidence="1">Whole body</tissue>
    </source>
</reference>
<dbReference type="AlphaFoldDB" id="A0A151IPK2"/>
<name>A0A151IPK2_9HYME</name>
<keyword evidence="2" id="KW-1185">Reference proteome</keyword>
<evidence type="ECO:0000313" key="1">
    <source>
        <dbReference type="EMBL" id="KYN07562.1"/>
    </source>
</evidence>
<sequence length="442" mass="50510">MPGKKDYVSVRDNDGKRVHVQKRLILSNIKELYQRYREQYLADKIGFSKFASLRPENCVLAGGSGTHTICVCALHQNIKLMVLGANLSSLTKDSTIPLQHYNDCLKSIICETPSFKCYFGKCNACPGTEKLSEILNEIFDQNEIDNITYKHWIANPHTNLETTIKSSTDFVDLFCNNLKVLLPHSYIAKEQASFMKSLKQSLKEDEFLVICDFAENYAFVVQNATAGFHWNNNQSTIFPVVIYFKVNNELTHESLVIISDCNKHDSVAVHVFCRITTNFVKSIFRRAAKIYYFSDGAPQQFENFKNFVNIYYHENDFEISAEWHFFATGKGPCDGIGGTIKRMAARASLQLPVDQQITTPFELYAWASKSSNISNITVYFSSLEDYTKAAEKLNDRYKNTKTISGTQKLHCIKPNKNGCITVKEYSNSEECRVCKLFKRLRK</sequence>
<accession>A0A151IPK2</accession>